<evidence type="ECO:0000256" key="1">
    <source>
        <dbReference type="SAM" id="SignalP"/>
    </source>
</evidence>
<feature type="chain" id="PRO_5015332344" evidence="1">
    <location>
        <begin position="20"/>
        <end position="137"/>
    </location>
</feature>
<dbReference type="AlphaFoldDB" id="A0A2R6XD82"/>
<sequence>MVVAAELLGLSGMLARCSASDDDVVVGRPGAAWSRDRLENEDNGLLSKACWTRVGRESNPLTCNDKRGRDGGREERGKERCGFLALLLVERNLSAAAKYKMFWRFHPSLYDSIDDGAGVRMPFGCMTRGVDDKRICS</sequence>
<dbReference type="Gramene" id="Mp3g03800.1">
    <property type="protein sequence ID" value="Mp3g03800.1.cds1"/>
    <property type="gene ID" value="Mp3g03800"/>
</dbReference>
<reference evidence="3" key="1">
    <citation type="journal article" date="2017" name="Cell">
        <title>Insights into land plant evolution garnered from the Marchantia polymorpha genome.</title>
        <authorList>
            <person name="Bowman J.L."/>
            <person name="Kohchi T."/>
            <person name="Yamato K.T."/>
            <person name="Jenkins J."/>
            <person name="Shu S."/>
            <person name="Ishizaki K."/>
            <person name="Yamaoka S."/>
            <person name="Nishihama R."/>
            <person name="Nakamura Y."/>
            <person name="Berger F."/>
            <person name="Adam C."/>
            <person name="Aki S.S."/>
            <person name="Althoff F."/>
            <person name="Araki T."/>
            <person name="Arteaga-Vazquez M.A."/>
            <person name="Balasubrmanian S."/>
            <person name="Barry K."/>
            <person name="Bauer D."/>
            <person name="Boehm C.R."/>
            <person name="Briginshaw L."/>
            <person name="Caballero-Perez J."/>
            <person name="Catarino B."/>
            <person name="Chen F."/>
            <person name="Chiyoda S."/>
            <person name="Chovatia M."/>
            <person name="Davies K.M."/>
            <person name="Delmans M."/>
            <person name="Demura T."/>
            <person name="Dierschke T."/>
            <person name="Dolan L."/>
            <person name="Dorantes-Acosta A.E."/>
            <person name="Eklund D.M."/>
            <person name="Florent S.N."/>
            <person name="Flores-Sandoval E."/>
            <person name="Fujiyama A."/>
            <person name="Fukuzawa H."/>
            <person name="Galik B."/>
            <person name="Grimanelli D."/>
            <person name="Grimwood J."/>
            <person name="Grossniklaus U."/>
            <person name="Hamada T."/>
            <person name="Haseloff J."/>
            <person name="Hetherington A.J."/>
            <person name="Higo A."/>
            <person name="Hirakawa Y."/>
            <person name="Hundley H.N."/>
            <person name="Ikeda Y."/>
            <person name="Inoue K."/>
            <person name="Inoue S.I."/>
            <person name="Ishida S."/>
            <person name="Jia Q."/>
            <person name="Kakita M."/>
            <person name="Kanazawa T."/>
            <person name="Kawai Y."/>
            <person name="Kawashima T."/>
            <person name="Kennedy M."/>
            <person name="Kinose K."/>
            <person name="Kinoshita T."/>
            <person name="Kohara Y."/>
            <person name="Koide E."/>
            <person name="Komatsu K."/>
            <person name="Kopischke S."/>
            <person name="Kubo M."/>
            <person name="Kyozuka J."/>
            <person name="Lagercrantz U."/>
            <person name="Lin S.S."/>
            <person name="Lindquist E."/>
            <person name="Lipzen A.M."/>
            <person name="Lu C.W."/>
            <person name="De Luna E."/>
            <person name="Martienssen R.A."/>
            <person name="Minamino N."/>
            <person name="Mizutani M."/>
            <person name="Mizutani M."/>
            <person name="Mochizuki N."/>
            <person name="Monte I."/>
            <person name="Mosher R."/>
            <person name="Nagasaki H."/>
            <person name="Nakagami H."/>
            <person name="Naramoto S."/>
            <person name="Nishitani K."/>
            <person name="Ohtani M."/>
            <person name="Okamoto T."/>
            <person name="Okumura M."/>
            <person name="Phillips J."/>
            <person name="Pollak B."/>
            <person name="Reinders A."/>
            <person name="Rovekamp M."/>
            <person name="Sano R."/>
            <person name="Sawa S."/>
            <person name="Schmid M.W."/>
            <person name="Shirakawa M."/>
            <person name="Solano R."/>
            <person name="Spunde A."/>
            <person name="Suetsugu N."/>
            <person name="Sugano S."/>
            <person name="Sugiyama A."/>
            <person name="Sun R."/>
            <person name="Suzuki Y."/>
            <person name="Takenaka M."/>
            <person name="Takezawa D."/>
            <person name="Tomogane H."/>
            <person name="Tsuzuki M."/>
            <person name="Ueda T."/>
            <person name="Umeda M."/>
            <person name="Ward J.M."/>
            <person name="Watanabe Y."/>
            <person name="Yazaki K."/>
            <person name="Yokoyama R."/>
            <person name="Yoshitake Y."/>
            <person name="Yotsui I."/>
            <person name="Zachgo S."/>
            <person name="Schmutz J."/>
        </authorList>
    </citation>
    <scope>NUCLEOTIDE SEQUENCE [LARGE SCALE GENOMIC DNA]</scope>
    <source>
        <strain evidence="3">Tak-1</strain>
    </source>
</reference>
<evidence type="ECO:0000313" key="2">
    <source>
        <dbReference type="EMBL" id="PTQ44062.1"/>
    </source>
</evidence>
<dbReference type="Proteomes" id="UP000244005">
    <property type="component" value="Unassembled WGS sequence"/>
</dbReference>
<keyword evidence="3" id="KW-1185">Reference proteome</keyword>
<protein>
    <submittedName>
        <fullName evidence="2">Uncharacterized protein</fullName>
    </submittedName>
</protein>
<accession>A0A2R6XD82</accession>
<gene>
    <name evidence="2" type="ORF">MARPO_0022s0151</name>
</gene>
<keyword evidence="1" id="KW-0732">Signal</keyword>
<dbReference type="EMBL" id="KZ772694">
    <property type="protein sequence ID" value="PTQ44062.1"/>
    <property type="molecule type" value="Genomic_DNA"/>
</dbReference>
<feature type="signal peptide" evidence="1">
    <location>
        <begin position="1"/>
        <end position="19"/>
    </location>
</feature>
<organism evidence="2 3">
    <name type="scientific">Marchantia polymorpha</name>
    <name type="common">Common liverwort</name>
    <name type="synonym">Marchantia aquatica</name>
    <dbReference type="NCBI Taxonomy" id="3197"/>
    <lineage>
        <taxon>Eukaryota</taxon>
        <taxon>Viridiplantae</taxon>
        <taxon>Streptophyta</taxon>
        <taxon>Embryophyta</taxon>
        <taxon>Marchantiophyta</taxon>
        <taxon>Marchantiopsida</taxon>
        <taxon>Marchantiidae</taxon>
        <taxon>Marchantiales</taxon>
        <taxon>Marchantiaceae</taxon>
        <taxon>Marchantia</taxon>
    </lineage>
</organism>
<evidence type="ECO:0000313" key="3">
    <source>
        <dbReference type="Proteomes" id="UP000244005"/>
    </source>
</evidence>
<proteinExistence type="predicted"/>
<name>A0A2R6XD82_MARPO</name>